<dbReference type="EMBL" id="SMZO01000012">
    <property type="protein sequence ID" value="TDL89234.1"/>
    <property type="molecule type" value="Genomic_DNA"/>
</dbReference>
<evidence type="ECO:0000313" key="3">
    <source>
        <dbReference type="EMBL" id="TDL89234.1"/>
    </source>
</evidence>
<dbReference type="RefSeq" id="WP_133342255.1">
    <property type="nucleotide sequence ID" value="NZ_SMZO01000012.1"/>
</dbReference>
<dbReference type="AlphaFoldDB" id="A0A4R6AZL6"/>
<dbReference type="Gene3D" id="3.90.1200.10">
    <property type="match status" value="1"/>
</dbReference>
<sequence>MTDATLIRKAISAAQAWGTPDRAPRLVQQRENTVFDVTLDDGRRIALRFHRAGYQDASRIASELRWMESLADAGFPCPWPQRTKSGALTDDCIGVTTSAVQWLNGTPICSGKVELDAGLMHDLGALLADLHLTSDAVAPTDLARPDWRASAFCCGDAPIWGRFWENPTLSTDEVALLRAARDAAQIRLAALPVDHIGLIHADVLQENVLAFDGLLYLIDFDDGGVGYRLYDLATALIQSCDSPNMPELAGSLMRGYANAGGPLPKTAFMDLPMFVMLRALASAGWVIGRVQPDDPRMRGYADRACRLAREWLADQKRGSTSG</sequence>
<dbReference type="SUPFAM" id="SSF56112">
    <property type="entry name" value="Protein kinase-like (PK-like)"/>
    <property type="match status" value="1"/>
</dbReference>
<name>A0A4R6AZL6_9RHOB</name>
<dbReference type="InterPro" id="IPR002575">
    <property type="entry name" value="Aminoglycoside_PTrfase"/>
</dbReference>
<dbReference type="InterPro" id="IPR011009">
    <property type="entry name" value="Kinase-like_dom_sf"/>
</dbReference>
<dbReference type="Pfam" id="PF01636">
    <property type="entry name" value="APH"/>
    <property type="match status" value="1"/>
</dbReference>
<evidence type="ECO:0000259" key="2">
    <source>
        <dbReference type="Pfam" id="PF01636"/>
    </source>
</evidence>
<proteinExistence type="inferred from homology"/>
<gene>
    <name evidence="3" type="ORF">E2L05_07225</name>
</gene>
<dbReference type="InterPro" id="IPR050249">
    <property type="entry name" value="Pseudomonas-type_ThrB"/>
</dbReference>
<reference evidence="3 4" key="1">
    <citation type="submission" date="2019-03" db="EMBL/GenBank/DDBJ databases">
        <title>Rhodobacteraceae bacterium SM1902, a new member of the family Rhodobacteraceae isolated from Yantai.</title>
        <authorList>
            <person name="Sun Y."/>
        </authorList>
    </citation>
    <scope>NUCLEOTIDE SEQUENCE [LARGE SCALE GENOMIC DNA]</scope>
    <source>
        <strain evidence="3 4">SM1902</strain>
    </source>
</reference>
<dbReference type="OrthoDB" id="241498at2"/>
<accession>A0A4R6AZL6</accession>
<comment type="caution">
    <text evidence="3">The sequence shown here is derived from an EMBL/GenBank/DDBJ whole genome shotgun (WGS) entry which is preliminary data.</text>
</comment>
<dbReference type="Proteomes" id="UP000294562">
    <property type="component" value="Unassembled WGS sequence"/>
</dbReference>
<evidence type="ECO:0000256" key="1">
    <source>
        <dbReference type="ARBA" id="ARBA00038240"/>
    </source>
</evidence>
<feature type="domain" description="Aminoglycoside phosphotransferase" evidence="2">
    <location>
        <begin position="29"/>
        <end position="257"/>
    </location>
</feature>
<dbReference type="Gene3D" id="3.30.200.20">
    <property type="entry name" value="Phosphorylase Kinase, domain 1"/>
    <property type="match status" value="1"/>
</dbReference>
<dbReference type="PANTHER" id="PTHR21064:SF6">
    <property type="entry name" value="AMINOGLYCOSIDE PHOSPHOTRANSFERASE DOMAIN-CONTAINING PROTEIN"/>
    <property type="match status" value="1"/>
</dbReference>
<evidence type="ECO:0000313" key="4">
    <source>
        <dbReference type="Proteomes" id="UP000294562"/>
    </source>
</evidence>
<organism evidence="3 4">
    <name type="scientific">Meridianimarinicoccus aquatilis</name>
    <dbReference type="NCBI Taxonomy" id="2552766"/>
    <lineage>
        <taxon>Bacteria</taxon>
        <taxon>Pseudomonadati</taxon>
        <taxon>Pseudomonadota</taxon>
        <taxon>Alphaproteobacteria</taxon>
        <taxon>Rhodobacterales</taxon>
        <taxon>Paracoccaceae</taxon>
        <taxon>Meridianimarinicoccus</taxon>
    </lineage>
</organism>
<dbReference type="PANTHER" id="PTHR21064">
    <property type="entry name" value="AMINOGLYCOSIDE PHOSPHOTRANSFERASE DOMAIN-CONTAINING PROTEIN-RELATED"/>
    <property type="match status" value="1"/>
</dbReference>
<comment type="similarity">
    <text evidence="1">Belongs to the pseudomonas-type ThrB family.</text>
</comment>
<protein>
    <recommendedName>
        <fullName evidence="2">Aminoglycoside phosphotransferase domain-containing protein</fullName>
    </recommendedName>
</protein>
<keyword evidence="4" id="KW-1185">Reference proteome</keyword>
<dbReference type="GO" id="GO:0019202">
    <property type="term" value="F:amino acid kinase activity"/>
    <property type="evidence" value="ECO:0007669"/>
    <property type="project" value="TreeGrafter"/>
</dbReference>